<comment type="caution">
    <text evidence="1">The sequence shown here is derived from an EMBL/GenBank/DDBJ whole genome shotgun (WGS) entry which is preliminary data.</text>
</comment>
<evidence type="ECO:0000313" key="2">
    <source>
        <dbReference type="Proteomes" id="UP000192610"/>
    </source>
</evidence>
<name>A0A1V9EM75_9BACT</name>
<dbReference type="AlphaFoldDB" id="A0A1V9EM75"/>
<sequence length="67" mass="7251">MVISIVTGSPIGWCGRRKVAIAAETLMFIKFKILSANYKFRITKKTACGLVFQGGRKSGSGAGTNRR</sequence>
<proteinExistence type="predicted"/>
<protein>
    <submittedName>
        <fullName evidence="1">Uncharacterized protein</fullName>
    </submittedName>
</protein>
<evidence type="ECO:0000313" key="1">
    <source>
        <dbReference type="EMBL" id="OQP47248.1"/>
    </source>
</evidence>
<dbReference type="EMBL" id="LVXG01000023">
    <property type="protein sequence ID" value="OQP47248.1"/>
    <property type="molecule type" value="Genomic_DNA"/>
</dbReference>
<reference evidence="2" key="1">
    <citation type="submission" date="2016-04" db="EMBL/GenBank/DDBJ databases">
        <authorList>
            <person name="Chen L."/>
            <person name="Zhuang W."/>
            <person name="Wang G."/>
        </authorList>
    </citation>
    <scope>NUCLEOTIDE SEQUENCE [LARGE SCALE GENOMIC DNA]</scope>
    <source>
        <strain evidence="2">17621</strain>
    </source>
</reference>
<dbReference type="Proteomes" id="UP000192610">
    <property type="component" value="Unassembled WGS sequence"/>
</dbReference>
<gene>
    <name evidence="1" type="ORF">A4H97_07010</name>
</gene>
<keyword evidence="2" id="KW-1185">Reference proteome</keyword>
<accession>A0A1V9EM75</accession>
<organism evidence="1 2">
    <name type="scientific">Niastella yeongjuensis</name>
    <dbReference type="NCBI Taxonomy" id="354355"/>
    <lineage>
        <taxon>Bacteria</taxon>
        <taxon>Pseudomonadati</taxon>
        <taxon>Bacteroidota</taxon>
        <taxon>Chitinophagia</taxon>
        <taxon>Chitinophagales</taxon>
        <taxon>Chitinophagaceae</taxon>
        <taxon>Niastella</taxon>
    </lineage>
</organism>